<feature type="region of interest" description="Disordered" evidence="1">
    <location>
        <begin position="637"/>
        <end position="662"/>
    </location>
</feature>
<sequence>MMSKRKKRILSSIPISSNFSRYIVASRAGTKKSNAVAKNLKSTSVPSRVVCDASSSLVVGVPSSFTPPAPATQTISESLEDEINLDNSVVSGFIPLSPAVNGTRKYSEVIHGSAMREELGSSSQHIFGVPFVLIPNENLEEVKEELCDFIFASPLSFLLIVTNPRTLTLALARNVWIRAGYPMYIALWSPKFSPEEPQLTSIVVPVELRWVPYLLFNKQSLSRLATAIEKCSKDAETKLSESMDIPESDNGRAPSVTVMHSDQASDRQSARIDTYQDSSPFFMVSNRKSGRKAVTCGFFLPLENLSITITFVYGCNNVEARKELWHELEMLNSTTAIVNHPWNGELEPSNAKGINFEAQYKGLSFTWWNNQEATPISKKINHALINQEWANKFPDGYAEFLEPHQSDHAPWLFRLPSAQRRVPKPFKFCNHIVDHPLFEDTARAAWHSEEIIGTCQFKLVRSLKLLKKELGRINKTHYSGISQRVKDQGEIVSQLQRRLLTQPDPLFKLEALRDQVSVFGVFLEESTSLGFHLLLGDLIWFFGGSLKIQDKIQGDGREGDGKALVTYSGAPNICGNDHGFLRRSEMDALIKMLKENGNIHGYSFGASMIARTIETSPCVADIARINSIKKQSQRMVKIGGDARSRQGKEESDARVWNDLDKDQGKDNVGNGLLEENKKWESHISGFAKCNIHSTWRNANLHSGGAFFIKNFTGNVLHHVRIPLLFTEHVNSGASMFIMGSSKYEGSRLSRGGHWV</sequence>
<evidence type="ECO:0008006" key="3">
    <source>
        <dbReference type="Google" id="ProtNLM"/>
    </source>
</evidence>
<dbReference type="InterPro" id="IPR036691">
    <property type="entry name" value="Endo/exonu/phosph_ase_sf"/>
</dbReference>
<dbReference type="PANTHER" id="PTHR33710">
    <property type="entry name" value="BNAC02G09200D PROTEIN"/>
    <property type="match status" value="1"/>
</dbReference>
<evidence type="ECO:0000256" key="1">
    <source>
        <dbReference type="SAM" id="MobiDB-lite"/>
    </source>
</evidence>
<dbReference type="SUPFAM" id="SSF56219">
    <property type="entry name" value="DNase I-like"/>
    <property type="match status" value="1"/>
</dbReference>
<proteinExistence type="predicted"/>
<dbReference type="EMBL" id="QGKY02000089">
    <property type="protein sequence ID" value="KAF2613405.1"/>
    <property type="molecule type" value="Genomic_DNA"/>
</dbReference>
<organism evidence="2">
    <name type="scientific">Brassica cretica</name>
    <name type="common">Mustard</name>
    <dbReference type="NCBI Taxonomy" id="69181"/>
    <lineage>
        <taxon>Eukaryota</taxon>
        <taxon>Viridiplantae</taxon>
        <taxon>Streptophyta</taxon>
        <taxon>Embryophyta</taxon>
        <taxon>Tracheophyta</taxon>
        <taxon>Spermatophyta</taxon>
        <taxon>Magnoliopsida</taxon>
        <taxon>eudicotyledons</taxon>
        <taxon>Gunneridae</taxon>
        <taxon>Pentapetalae</taxon>
        <taxon>rosids</taxon>
        <taxon>malvids</taxon>
        <taxon>Brassicales</taxon>
        <taxon>Brassicaceae</taxon>
        <taxon>Brassiceae</taxon>
        <taxon>Brassica</taxon>
    </lineage>
</organism>
<gene>
    <name evidence="2" type="ORF">F2Q70_00010983</name>
</gene>
<dbReference type="AlphaFoldDB" id="A0A8S9M0X4"/>
<dbReference type="PANTHER" id="PTHR33710:SF86">
    <property type="entry name" value="VIRAL MOVEMENT PROTEIN"/>
    <property type="match status" value="1"/>
</dbReference>
<protein>
    <recommendedName>
        <fullName evidence="3">DUF4283 domain-containing protein</fullName>
    </recommendedName>
</protein>
<evidence type="ECO:0000313" key="2">
    <source>
        <dbReference type="EMBL" id="KAF2613405.1"/>
    </source>
</evidence>
<reference evidence="2" key="1">
    <citation type="submission" date="2019-12" db="EMBL/GenBank/DDBJ databases">
        <title>Genome sequencing and annotation of Brassica cretica.</title>
        <authorList>
            <person name="Studholme D.J."/>
            <person name="Sarris P.F."/>
        </authorList>
    </citation>
    <scope>NUCLEOTIDE SEQUENCE</scope>
    <source>
        <strain evidence="2">PFS-102/07</strain>
        <tissue evidence="2">Leaf</tissue>
    </source>
</reference>
<name>A0A8S9M0X4_BRACR</name>
<feature type="compositionally biased region" description="Basic and acidic residues" evidence="1">
    <location>
        <begin position="640"/>
        <end position="662"/>
    </location>
</feature>
<accession>A0A8S9M0X4</accession>
<comment type="caution">
    <text evidence="2">The sequence shown here is derived from an EMBL/GenBank/DDBJ whole genome shotgun (WGS) entry which is preliminary data.</text>
</comment>